<proteinExistence type="predicted"/>
<comment type="caution">
    <text evidence="1">The sequence shown here is derived from an EMBL/GenBank/DDBJ whole genome shotgun (WGS) entry which is preliminary data.</text>
</comment>
<dbReference type="RefSeq" id="WP_347937926.1">
    <property type="nucleotide sequence ID" value="NZ_JBDXMI010000011.1"/>
</dbReference>
<organism evidence="1 2">
    <name type="scientific">Chromobacterium phragmitis</name>
    <dbReference type="NCBI Taxonomy" id="2202141"/>
    <lineage>
        <taxon>Bacteria</taxon>
        <taxon>Pseudomonadati</taxon>
        <taxon>Pseudomonadota</taxon>
        <taxon>Betaproteobacteria</taxon>
        <taxon>Neisseriales</taxon>
        <taxon>Chromobacteriaceae</taxon>
        <taxon>Chromobacterium</taxon>
    </lineage>
</organism>
<gene>
    <name evidence="1" type="ORF">ABI908_23855</name>
</gene>
<accession>A0ABV0J0S2</accession>
<reference evidence="1 2" key="1">
    <citation type="submission" date="2024-05" db="EMBL/GenBank/DDBJ databases">
        <authorList>
            <person name="De Oliveira J.P."/>
            <person name="Noriler S.A."/>
            <person name="De Oliveira A.G."/>
            <person name="Sipoli D.S."/>
        </authorList>
    </citation>
    <scope>NUCLEOTIDE SEQUENCE [LARGE SCALE GENOMIC DNA]</scope>
    <source>
        <strain evidence="1 2">LABIM192</strain>
    </source>
</reference>
<name>A0ABV0J0S2_9NEIS</name>
<dbReference type="Proteomes" id="UP001462502">
    <property type="component" value="Unassembled WGS sequence"/>
</dbReference>
<evidence type="ECO:0000313" key="1">
    <source>
        <dbReference type="EMBL" id="MEO9387134.1"/>
    </source>
</evidence>
<sequence length="61" mass="7036">MRRQRQLALPLDPDAGELTEQALRVAHQRARLRQPFESAMENPALAICIKRTALALMRRKQ</sequence>
<dbReference type="EMBL" id="JBDXMI010000011">
    <property type="protein sequence ID" value="MEO9387134.1"/>
    <property type="molecule type" value="Genomic_DNA"/>
</dbReference>
<keyword evidence="2" id="KW-1185">Reference proteome</keyword>
<evidence type="ECO:0000313" key="2">
    <source>
        <dbReference type="Proteomes" id="UP001462502"/>
    </source>
</evidence>
<protein>
    <submittedName>
        <fullName evidence="1">Uncharacterized protein</fullName>
    </submittedName>
</protein>